<dbReference type="GO" id="GO:0005802">
    <property type="term" value="C:trans-Golgi network"/>
    <property type="evidence" value="ECO:0007669"/>
    <property type="project" value="TreeGrafter"/>
</dbReference>
<proteinExistence type="inferred from homology"/>
<dbReference type="Pfam" id="PF04893">
    <property type="entry name" value="Yip1"/>
    <property type="match status" value="1"/>
</dbReference>
<feature type="transmembrane region" description="Helical" evidence="6">
    <location>
        <begin position="176"/>
        <end position="198"/>
    </location>
</feature>
<keyword evidence="5 6" id="KW-0472">Membrane</keyword>
<evidence type="ECO:0000256" key="6">
    <source>
        <dbReference type="RuleBase" id="RU361264"/>
    </source>
</evidence>
<dbReference type="OrthoDB" id="411251at2759"/>
<evidence type="ECO:0000313" key="10">
    <source>
        <dbReference type="Proteomes" id="UP000011083"/>
    </source>
</evidence>
<dbReference type="InterPro" id="IPR006977">
    <property type="entry name" value="Yip1_dom"/>
</dbReference>
<protein>
    <recommendedName>
        <fullName evidence="6">Protein YIPF</fullName>
    </recommendedName>
</protein>
<keyword evidence="3 6" id="KW-0812">Transmembrane</keyword>
<evidence type="ECO:0000256" key="4">
    <source>
        <dbReference type="ARBA" id="ARBA00022989"/>
    </source>
</evidence>
<dbReference type="PANTHER" id="PTHR21236">
    <property type="entry name" value="GOLGI MEMBRANE PROTEIN YIP1"/>
    <property type="match status" value="1"/>
</dbReference>
<organism evidence="9 10">
    <name type="scientific">Acanthamoeba castellanii (strain ATCC 30010 / Neff)</name>
    <dbReference type="NCBI Taxonomy" id="1257118"/>
    <lineage>
        <taxon>Eukaryota</taxon>
        <taxon>Amoebozoa</taxon>
        <taxon>Discosea</taxon>
        <taxon>Longamoebia</taxon>
        <taxon>Centramoebida</taxon>
        <taxon>Acanthamoebidae</taxon>
        <taxon>Acanthamoeba</taxon>
    </lineage>
</organism>
<evidence type="ECO:0000256" key="3">
    <source>
        <dbReference type="ARBA" id="ARBA00022692"/>
    </source>
</evidence>
<evidence type="ECO:0000256" key="7">
    <source>
        <dbReference type="SAM" id="MobiDB-lite"/>
    </source>
</evidence>
<evidence type="ECO:0000259" key="8">
    <source>
        <dbReference type="Pfam" id="PF04893"/>
    </source>
</evidence>
<keyword evidence="4 6" id="KW-1133">Transmembrane helix</keyword>
<comment type="similarity">
    <text evidence="2 6">Belongs to the YIP1 family.</text>
</comment>
<gene>
    <name evidence="9" type="ORF">ACA1_075390</name>
</gene>
<feature type="domain" description="Yip1" evidence="8">
    <location>
        <begin position="113"/>
        <end position="253"/>
    </location>
</feature>
<feature type="region of interest" description="Disordered" evidence="7">
    <location>
        <begin position="1"/>
        <end position="51"/>
    </location>
</feature>
<dbReference type="GO" id="GO:0000139">
    <property type="term" value="C:Golgi membrane"/>
    <property type="evidence" value="ECO:0007669"/>
    <property type="project" value="UniProtKB-SubCell"/>
</dbReference>
<dbReference type="AlphaFoldDB" id="L8HFM6"/>
<evidence type="ECO:0000256" key="5">
    <source>
        <dbReference type="ARBA" id="ARBA00023136"/>
    </source>
</evidence>
<feature type="compositionally biased region" description="Acidic residues" evidence="7">
    <location>
        <begin position="1"/>
        <end position="11"/>
    </location>
</feature>
<dbReference type="GeneID" id="14924959"/>
<feature type="compositionally biased region" description="Low complexity" evidence="7">
    <location>
        <begin position="22"/>
        <end position="51"/>
    </location>
</feature>
<dbReference type="Proteomes" id="UP000011083">
    <property type="component" value="Unassembled WGS sequence"/>
</dbReference>
<sequence>MKALEEVDDEMFPGQKREEEQSTTTAATSSTASTSTRPSVPTPSSSQTFTTASKLEEELFPGQREEEARVAALLASDPGTLSEPLWRTIWRDVFSVLWKMMHILFPFSVFLTRRQQELRNWDLWGPLVFSFILAVVVAQSTDTDRSLVFIITITVLWVGGFVVSVNAILLGGHMSVFACVSVMGYCLAPLDAAAIACLTWNDPVFRICAVAGGFAWSLFASWGFVVAMMPPDKTGRGLLVSYPVFLFYLFVAWVITVSNKLIE</sequence>
<feature type="transmembrane region" description="Helical" evidence="6">
    <location>
        <begin position="147"/>
        <end position="169"/>
    </location>
</feature>
<dbReference type="PANTHER" id="PTHR21236:SF1">
    <property type="entry name" value="PROTEIN YIPF6"/>
    <property type="match status" value="1"/>
</dbReference>
<keyword evidence="10" id="KW-1185">Reference proteome</keyword>
<feature type="transmembrane region" description="Helical" evidence="6">
    <location>
        <begin position="237"/>
        <end position="255"/>
    </location>
</feature>
<feature type="transmembrane region" description="Helical" evidence="6">
    <location>
        <begin position="204"/>
        <end position="225"/>
    </location>
</feature>
<dbReference type="EMBL" id="KB007842">
    <property type="protein sequence ID" value="ELR23960.1"/>
    <property type="molecule type" value="Genomic_DNA"/>
</dbReference>
<reference evidence="9" key="1">
    <citation type="journal article" date="2013" name="Genome Biol.">
        <title>Genome of Acanthamoeba castellanii highlights extensive lateral gene transfer and early evolution of tyrosine kinase signaling.</title>
        <authorList>
            <person name="Clarke M."/>
            <person name="Lohan A.J."/>
            <person name="Liu B."/>
            <person name="Lagkouvardos I."/>
            <person name="Roy S."/>
            <person name="Zafar N."/>
            <person name="Bertelli C."/>
            <person name="Schilde C."/>
            <person name="Kianianmomeni A."/>
            <person name="Burglin T.R."/>
            <person name="Frech C."/>
            <person name="Turcotte B."/>
            <person name="Kopec K.O."/>
            <person name="Synnott J.M."/>
            <person name="Choo C."/>
            <person name="Paponov I."/>
            <person name="Finkler A."/>
            <person name="Soon Heng Tan C."/>
            <person name="Hutchins A.P."/>
            <person name="Weinmeier T."/>
            <person name="Rattei T."/>
            <person name="Chu J.S."/>
            <person name="Gimenez G."/>
            <person name="Irimia M."/>
            <person name="Rigden D.J."/>
            <person name="Fitzpatrick D.A."/>
            <person name="Lorenzo-Morales J."/>
            <person name="Bateman A."/>
            <person name="Chiu C.H."/>
            <person name="Tang P."/>
            <person name="Hegemann P."/>
            <person name="Fromm H."/>
            <person name="Raoult D."/>
            <person name="Greub G."/>
            <person name="Miranda-Saavedra D."/>
            <person name="Chen N."/>
            <person name="Nash P."/>
            <person name="Ginger M.L."/>
            <person name="Horn M."/>
            <person name="Schaap P."/>
            <person name="Caler L."/>
            <person name="Loftus B."/>
        </authorList>
    </citation>
    <scope>NUCLEOTIDE SEQUENCE [LARGE SCALE GENOMIC DNA]</scope>
    <source>
        <strain evidence="9">Neff</strain>
    </source>
</reference>
<feature type="transmembrane region" description="Helical" evidence="6">
    <location>
        <begin position="123"/>
        <end position="141"/>
    </location>
</feature>
<dbReference type="STRING" id="1257118.L8HFM6"/>
<evidence type="ECO:0000256" key="1">
    <source>
        <dbReference type="ARBA" id="ARBA00004141"/>
    </source>
</evidence>
<dbReference type="VEuPathDB" id="AmoebaDB:ACA1_075390"/>
<evidence type="ECO:0000256" key="2">
    <source>
        <dbReference type="ARBA" id="ARBA00010596"/>
    </source>
</evidence>
<comment type="subcellular location">
    <subcellularLocation>
        <location evidence="6">Golgi apparatus membrane</location>
        <topology evidence="6">Multi-pass membrane protein</topology>
    </subcellularLocation>
    <subcellularLocation>
        <location evidence="1">Membrane</location>
        <topology evidence="1">Multi-pass membrane protein</topology>
    </subcellularLocation>
</comment>
<name>L8HFM6_ACACF</name>
<dbReference type="InterPro" id="IPR045231">
    <property type="entry name" value="Yip1/4-like"/>
</dbReference>
<dbReference type="GO" id="GO:0006888">
    <property type="term" value="P:endoplasmic reticulum to Golgi vesicle-mediated transport"/>
    <property type="evidence" value="ECO:0007669"/>
    <property type="project" value="InterPro"/>
</dbReference>
<dbReference type="RefSeq" id="XP_004353488.1">
    <property type="nucleotide sequence ID" value="XM_004353436.1"/>
</dbReference>
<accession>L8HFM6</accession>
<evidence type="ECO:0000313" key="9">
    <source>
        <dbReference type="EMBL" id="ELR23960.1"/>
    </source>
</evidence>
<dbReference type="KEGG" id="acan:ACA1_075390"/>